<keyword evidence="1 5" id="KW-0436">Ligase</keyword>
<comment type="catalytic activity">
    <reaction evidence="4 5">
        <text>L-cysteine + L-glutamate + ATP = gamma-L-glutamyl-L-cysteine + ADP + phosphate + H(+)</text>
        <dbReference type="Rhea" id="RHEA:13285"/>
        <dbReference type="ChEBI" id="CHEBI:15378"/>
        <dbReference type="ChEBI" id="CHEBI:29985"/>
        <dbReference type="ChEBI" id="CHEBI:30616"/>
        <dbReference type="ChEBI" id="CHEBI:35235"/>
        <dbReference type="ChEBI" id="CHEBI:43474"/>
        <dbReference type="ChEBI" id="CHEBI:58173"/>
        <dbReference type="ChEBI" id="CHEBI:456216"/>
        <dbReference type="EC" id="6.3.2.2"/>
    </reaction>
</comment>
<keyword evidence="3 5" id="KW-0067">ATP-binding</keyword>
<dbReference type="GO" id="GO:0004357">
    <property type="term" value="F:glutamate-cysteine ligase activity"/>
    <property type="evidence" value="ECO:0007669"/>
    <property type="project" value="UniProtKB-UniRule"/>
</dbReference>
<evidence type="ECO:0000256" key="5">
    <source>
        <dbReference type="HAMAP-Rule" id="MF_02034"/>
    </source>
</evidence>
<dbReference type="InterPro" id="IPR006336">
    <property type="entry name" value="GCS2"/>
</dbReference>
<comment type="similarity">
    <text evidence="5">Belongs to the glutamate--cysteine ligase type 2 family. EgtA subfamily.</text>
</comment>
<evidence type="ECO:0000313" key="7">
    <source>
        <dbReference type="Proteomes" id="UP000000851"/>
    </source>
</evidence>
<dbReference type="STRING" id="479433.Caci_8028"/>
<keyword evidence="7" id="KW-1185">Reference proteome</keyword>
<dbReference type="Proteomes" id="UP000000851">
    <property type="component" value="Chromosome"/>
</dbReference>
<dbReference type="UniPathway" id="UPA01014"/>
<comment type="function">
    <text evidence="5">Catalyzes the synthesis of gamma-glutamylcysteine (gamma-GC). This compound is used as substrate for the biosynthesis of the low-molecular thiol compound ergothioneine.</text>
</comment>
<dbReference type="GO" id="GO:0006750">
    <property type="term" value="P:glutathione biosynthetic process"/>
    <property type="evidence" value="ECO:0007669"/>
    <property type="project" value="InterPro"/>
</dbReference>
<sequence length="366" mass="40275">MECMTHLTVEGALEYISGICFKTGPPSRVGVELEWFPRDARHPEHLPDRSRVLRAFADAADLPLSGTLTMEPGGQWELSSAPADSVRELIAVTDRDLTLLRRSAAEAGLELVGMGREHGHPPSRLVDHPRYVAMEHFFDRDNGSGRVMMCSTASIQVNLDAGTEHDGPEDFRRRWRLAHRLSPVLTAVFCRSDRPAVWAAIDPGRTVAPPLDSPDPRSAYAQYALDAKLMCVQRADDGPWTAPAGLTFREWIKTGALEPGEDRAPTLEDLTYHLTTLFPPVRPRGHLELRVLDALPGDLWRVPTALVTALFHDAQAAEDAWAALELTPIRKAAAACFDAALSALERMDVPASLTAEVARYAEEDLP</sequence>
<dbReference type="InParanoid" id="C7QH01"/>
<reference evidence="6 7" key="1">
    <citation type="journal article" date="2009" name="Stand. Genomic Sci.">
        <title>Complete genome sequence of Catenulispora acidiphila type strain (ID 139908).</title>
        <authorList>
            <person name="Copeland A."/>
            <person name="Lapidus A."/>
            <person name="Glavina Del Rio T."/>
            <person name="Nolan M."/>
            <person name="Lucas S."/>
            <person name="Chen F."/>
            <person name="Tice H."/>
            <person name="Cheng J.F."/>
            <person name="Bruce D."/>
            <person name="Goodwin L."/>
            <person name="Pitluck S."/>
            <person name="Mikhailova N."/>
            <person name="Pati A."/>
            <person name="Ivanova N."/>
            <person name="Mavromatis K."/>
            <person name="Chen A."/>
            <person name="Palaniappan K."/>
            <person name="Chain P."/>
            <person name="Land M."/>
            <person name="Hauser L."/>
            <person name="Chang Y.J."/>
            <person name="Jeffries C.D."/>
            <person name="Chertkov O."/>
            <person name="Brettin T."/>
            <person name="Detter J.C."/>
            <person name="Han C."/>
            <person name="Ali Z."/>
            <person name="Tindall B.J."/>
            <person name="Goker M."/>
            <person name="Bristow J."/>
            <person name="Eisen J.A."/>
            <person name="Markowitz V."/>
            <person name="Hugenholtz P."/>
            <person name="Kyrpides N.C."/>
            <person name="Klenk H.P."/>
        </authorList>
    </citation>
    <scope>NUCLEOTIDE SEQUENCE [LARGE SCALE GENOMIC DNA]</scope>
    <source>
        <strain evidence="7">DSM 44928 / JCM 14897 / NBRC 102108 / NRRL B-24433 / ID139908</strain>
    </source>
</reference>
<evidence type="ECO:0000256" key="2">
    <source>
        <dbReference type="ARBA" id="ARBA00022741"/>
    </source>
</evidence>
<evidence type="ECO:0000313" key="6">
    <source>
        <dbReference type="EMBL" id="ACU76851.1"/>
    </source>
</evidence>
<gene>
    <name evidence="5" type="primary">egtA</name>
    <name evidence="6" type="ordered locus">Caci_8028</name>
</gene>
<evidence type="ECO:0000256" key="4">
    <source>
        <dbReference type="ARBA" id="ARBA00048819"/>
    </source>
</evidence>
<dbReference type="HOGENOM" id="CLU_037109_0_0_11"/>
<dbReference type="InterPro" id="IPR035434">
    <property type="entry name" value="GCL_bact_plant"/>
</dbReference>
<dbReference type="KEGG" id="cai:Caci_8028"/>
<keyword evidence="2 5" id="KW-0547">Nucleotide-binding</keyword>
<proteinExistence type="inferred from homology"/>
<dbReference type="PANTHER" id="PTHR34378">
    <property type="entry name" value="GLUTAMATE--CYSTEINE LIGASE, CHLOROPLASTIC"/>
    <property type="match status" value="1"/>
</dbReference>
<dbReference type="GO" id="GO:0005524">
    <property type="term" value="F:ATP binding"/>
    <property type="evidence" value="ECO:0007669"/>
    <property type="project" value="UniProtKB-UniRule"/>
</dbReference>
<dbReference type="EMBL" id="CP001700">
    <property type="protein sequence ID" value="ACU76851.1"/>
    <property type="molecule type" value="Genomic_DNA"/>
</dbReference>
<dbReference type="GO" id="GO:0052699">
    <property type="term" value="P:ergothioneine biosynthetic process"/>
    <property type="evidence" value="ECO:0007669"/>
    <property type="project" value="UniProtKB-UniRule"/>
</dbReference>
<dbReference type="SUPFAM" id="SSF55931">
    <property type="entry name" value="Glutamine synthetase/guanido kinase"/>
    <property type="match status" value="1"/>
</dbReference>
<dbReference type="PANTHER" id="PTHR34378:SF1">
    <property type="entry name" value="GLUTAMATE--CYSTEINE LIGASE, CHLOROPLASTIC"/>
    <property type="match status" value="1"/>
</dbReference>
<name>C7QH01_CATAD</name>
<dbReference type="InterPro" id="IPR014746">
    <property type="entry name" value="Gln_synth/guanido_kin_cat_dom"/>
</dbReference>
<dbReference type="Pfam" id="PF04107">
    <property type="entry name" value="GCS2"/>
    <property type="match status" value="1"/>
</dbReference>
<organism evidence="6 7">
    <name type="scientific">Catenulispora acidiphila (strain DSM 44928 / JCM 14897 / NBRC 102108 / NRRL B-24433 / ID139908)</name>
    <dbReference type="NCBI Taxonomy" id="479433"/>
    <lineage>
        <taxon>Bacteria</taxon>
        <taxon>Bacillati</taxon>
        <taxon>Actinomycetota</taxon>
        <taxon>Actinomycetes</taxon>
        <taxon>Catenulisporales</taxon>
        <taxon>Catenulisporaceae</taxon>
        <taxon>Catenulispora</taxon>
    </lineage>
</organism>
<evidence type="ECO:0000256" key="3">
    <source>
        <dbReference type="ARBA" id="ARBA00022840"/>
    </source>
</evidence>
<dbReference type="EC" id="6.3.2.2" evidence="5"/>
<dbReference type="InterPro" id="IPR017809">
    <property type="entry name" value="EgtA_Actinobacteria"/>
</dbReference>
<dbReference type="FunCoup" id="C7QH01">
    <property type="interactions" value="199"/>
</dbReference>
<evidence type="ECO:0000256" key="1">
    <source>
        <dbReference type="ARBA" id="ARBA00022598"/>
    </source>
</evidence>
<dbReference type="Gene3D" id="3.30.590.20">
    <property type="match status" value="1"/>
</dbReference>
<comment type="pathway">
    <text evidence="5">Amino-acid biosynthesis; ergothioneine biosynthesis.</text>
</comment>
<dbReference type="AlphaFoldDB" id="C7QH01"/>
<dbReference type="eggNOG" id="COG3572">
    <property type="taxonomic scope" value="Bacteria"/>
</dbReference>
<accession>C7QH01</accession>
<dbReference type="OrthoDB" id="9780152at2"/>
<protein>
    <recommendedName>
        <fullName evidence="5">Glutamate--cysteine ligase EgtA</fullName>
        <ecNumber evidence="5">6.3.2.2</ecNumber>
    </recommendedName>
    <alternativeName>
        <fullName evidence="5">Gamma-glutamylcysteine synthase</fullName>
        <shortName evidence="5">GCS</shortName>
        <shortName evidence="5">Gamma-ECS</shortName>
    </alternativeName>
</protein>
<dbReference type="HAMAP" id="MF_02034">
    <property type="entry name" value="EgtA"/>
    <property type="match status" value="1"/>
</dbReference>